<reference evidence="1 2" key="1">
    <citation type="submission" date="2017-08" db="EMBL/GenBank/DDBJ databases">
        <title>Complete Genome Sequence of Streptomyces formicae KY5, the formicamycin producer.</title>
        <authorList>
            <person name="Holmes N.A."/>
            <person name="Devine R."/>
            <person name="Qin Z."/>
            <person name="Seipke R.F."/>
            <person name="Wilkinson B."/>
            <person name="Hutchings M.I."/>
        </authorList>
    </citation>
    <scope>NUCLEOTIDE SEQUENCE [LARGE SCALE GENOMIC DNA]</scope>
    <source>
        <strain evidence="1 2">KY5</strain>
    </source>
</reference>
<dbReference type="EMBL" id="CP022685">
    <property type="protein sequence ID" value="ATL29220.1"/>
    <property type="molecule type" value="Genomic_DNA"/>
</dbReference>
<gene>
    <name evidence="1" type="ORF">KY5_4202c</name>
</gene>
<protein>
    <recommendedName>
        <fullName evidence="3">PE-PGRS family protein</fullName>
    </recommendedName>
</protein>
<dbReference type="PANTHER" id="PTHR38733">
    <property type="entry name" value="PROTEIN MCRC"/>
    <property type="match status" value="1"/>
</dbReference>
<dbReference type="PANTHER" id="PTHR38733:SF1">
    <property type="entry name" value="TYPE IV METHYL-DIRECTED RESTRICTION ENZYME ECOKMCRBC"/>
    <property type="match status" value="1"/>
</dbReference>
<organism evidence="1 2">
    <name type="scientific">Streptomyces formicae</name>
    <dbReference type="NCBI Taxonomy" id="1616117"/>
    <lineage>
        <taxon>Bacteria</taxon>
        <taxon>Bacillati</taxon>
        <taxon>Actinomycetota</taxon>
        <taxon>Actinomycetes</taxon>
        <taxon>Kitasatosporales</taxon>
        <taxon>Streptomycetaceae</taxon>
        <taxon>Streptomyces</taxon>
    </lineage>
</organism>
<evidence type="ECO:0000313" key="2">
    <source>
        <dbReference type="Proteomes" id="UP000221011"/>
    </source>
</evidence>
<dbReference type="InterPro" id="IPR019292">
    <property type="entry name" value="McrC"/>
</dbReference>
<dbReference type="REBASE" id="223321">
    <property type="entry name" value="SfoKY5McrBCP"/>
</dbReference>
<keyword evidence="2" id="KW-1185">Reference proteome</keyword>
<dbReference type="Proteomes" id="UP000221011">
    <property type="component" value="Chromosome"/>
</dbReference>
<evidence type="ECO:0000313" key="1">
    <source>
        <dbReference type="EMBL" id="ATL29220.1"/>
    </source>
</evidence>
<dbReference type="Pfam" id="PF10117">
    <property type="entry name" value="McrBC"/>
    <property type="match status" value="1"/>
</dbReference>
<dbReference type="KEGG" id="sfk:KY5_4202c"/>
<name>A0A291QBP6_9ACTN</name>
<proteinExistence type="predicted"/>
<accession>A0A291QBP6</accession>
<dbReference type="AlphaFoldDB" id="A0A291QBP6"/>
<evidence type="ECO:0008006" key="3">
    <source>
        <dbReference type="Google" id="ProtNLM"/>
    </source>
</evidence>
<sequence length="429" mass="47415">MKSGPARSTARHEVVLEEHTSVTVSRSKLYGGDLDRLRAAQAVTVTENRDGYLLKVRSSAGVIELDRVRLVLRPKFPVEGQRLIEWLCYSHYQREPDETLRNWPIGRDGYAGLVPAALLHECRLLLRRGLRRDYVRRPRVDTTLRGRLDVEAQATRCFGTIDQLHLQTFEYEDGGWENMVCGAALTVAAQRSTDARQTRWLLDAAAQFPCPRRPMDARALLARAQYNRLNSHYRAAHAWARMLLGGGGVRDLLDPHGFGAKSLLLNLNVLWEMVVRRMAVDAAAGLGGRAARPEEGVIRTYGVLNGHPPPFRPDALLAFPPPLGEAGAARYLAVDAKYKRYAVENVGAADRHQLLTYIAGYTDPDAPLALVVHPSPDGPTRRVLRVEGPRGRLGLIEVLGLDTRAALQDAAEPLRKAITDFAGQSPSGA</sequence>